<accession>A0A936NDC1</accession>
<sequence length="224" mass="25092">MPEDKPVLDLPRTLPVVGDDPVDDADIANLLQLGERADITDEQIEGVWRPEDEVEADKAGRRWARADEQLRQHDTELAKMFDQIDEAAAAQRAIALGWHERVTAEPERRKWFYERTLKTYIERIREDSGDEIKSKKLPAVVVSSTRTAAYAKKVAGKEGEAKLVAWLKKLGAPATEALKVVPAKQVPVMDKGEAARGGQGRGDHLPLYWRGCPGSLHRTREHDC</sequence>
<organism evidence="1 2">
    <name type="scientific">Candidatus Neomicrothrix subdominans</name>
    <dbReference type="NCBI Taxonomy" id="2954438"/>
    <lineage>
        <taxon>Bacteria</taxon>
        <taxon>Bacillati</taxon>
        <taxon>Actinomycetota</taxon>
        <taxon>Acidimicrobiia</taxon>
        <taxon>Acidimicrobiales</taxon>
        <taxon>Microthrixaceae</taxon>
        <taxon>Candidatus Neomicrothrix</taxon>
    </lineage>
</organism>
<gene>
    <name evidence="1" type="ORF">IPN02_07960</name>
</gene>
<reference evidence="1 2" key="1">
    <citation type="submission" date="2020-10" db="EMBL/GenBank/DDBJ databases">
        <title>Connecting structure to function with the recovery of over 1000 high-quality activated sludge metagenome-assembled genomes encoding full-length rRNA genes using long-read sequencing.</title>
        <authorList>
            <person name="Singleton C.M."/>
            <person name="Petriglieri F."/>
            <person name="Kristensen J.M."/>
            <person name="Kirkegaard R.H."/>
            <person name="Michaelsen T.Y."/>
            <person name="Andersen M.H."/>
            <person name="Karst S.M."/>
            <person name="Dueholm M.S."/>
            <person name="Nielsen P.H."/>
            <person name="Albertsen M."/>
        </authorList>
    </citation>
    <scope>NUCLEOTIDE SEQUENCE [LARGE SCALE GENOMIC DNA]</scope>
    <source>
        <strain evidence="1">Lyne_18-Q3-R50-59_MAXAC.006</strain>
    </source>
</reference>
<dbReference type="AlphaFoldDB" id="A0A936NDC1"/>
<proteinExistence type="predicted"/>
<name>A0A936NDC1_9ACTN</name>
<evidence type="ECO:0000313" key="1">
    <source>
        <dbReference type="EMBL" id="MBK9296764.1"/>
    </source>
</evidence>
<evidence type="ECO:0000313" key="2">
    <source>
        <dbReference type="Proteomes" id="UP000727993"/>
    </source>
</evidence>
<dbReference type="Proteomes" id="UP000727993">
    <property type="component" value="Unassembled WGS sequence"/>
</dbReference>
<dbReference type="EMBL" id="JADJZA010000005">
    <property type="protein sequence ID" value="MBK9296764.1"/>
    <property type="molecule type" value="Genomic_DNA"/>
</dbReference>
<comment type="caution">
    <text evidence="1">The sequence shown here is derived from an EMBL/GenBank/DDBJ whole genome shotgun (WGS) entry which is preliminary data.</text>
</comment>
<protein>
    <submittedName>
        <fullName evidence="1">Uncharacterized protein</fullName>
    </submittedName>
</protein>